<accession>A0A0G0JIU4</accession>
<dbReference type="STRING" id="1618490.US90_C0033G0002"/>
<evidence type="ECO:0000256" key="4">
    <source>
        <dbReference type="ARBA" id="ARBA00022927"/>
    </source>
</evidence>
<keyword evidence="3" id="KW-0812">Transmembrane</keyword>
<organism evidence="8 9">
    <name type="scientific">Candidatus Shapirobacteria bacterium GW2011_GWE2_38_30</name>
    <dbReference type="NCBI Taxonomy" id="1618490"/>
    <lineage>
        <taxon>Bacteria</taxon>
        <taxon>Candidatus Shapironibacteriota</taxon>
    </lineage>
</organism>
<evidence type="ECO:0000256" key="7">
    <source>
        <dbReference type="ARBA" id="ARBA00023136"/>
    </source>
</evidence>
<gene>
    <name evidence="8" type="ORF">US90_C0033G0002</name>
</gene>
<dbReference type="InterPro" id="IPR003369">
    <property type="entry name" value="TatA/B/E"/>
</dbReference>
<keyword evidence="7" id="KW-0472">Membrane</keyword>
<comment type="subcellular location">
    <subcellularLocation>
        <location evidence="1">Membrane</location>
        <topology evidence="1">Single-pass membrane protein</topology>
    </subcellularLocation>
</comment>
<dbReference type="Proteomes" id="UP000034406">
    <property type="component" value="Unassembled WGS sequence"/>
</dbReference>
<keyword evidence="4" id="KW-0653">Protein transport</keyword>
<dbReference type="GO" id="GO:0016020">
    <property type="term" value="C:membrane"/>
    <property type="evidence" value="ECO:0007669"/>
    <property type="project" value="UniProtKB-ARBA"/>
</dbReference>
<dbReference type="Pfam" id="PF02416">
    <property type="entry name" value="TatA_B_E"/>
    <property type="match status" value="1"/>
</dbReference>
<dbReference type="GO" id="GO:0015031">
    <property type="term" value="P:protein transport"/>
    <property type="evidence" value="ECO:0007669"/>
    <property type="project" value="UniProtKB-KW"/>
</dbReference>
<sequence length="44" mass="4669">MNIGTPELILAGVILLFLFGGSKLPELSKGIAEAIKEIKKSLKS</sequence>
<keyword evidence="6" id="KW-0811">Translocation</keyword>
<name>A0A0G0JIU4_9BACT</name>
<keyword evidence="2" id="KW-0813">Transport</keyword>
<proteinExistence type="predicted"/>
<dbReference type="Gene3D" id="1.20.5.3310">
    <property type="match status" value="1"/>
</dbReference>
<dbReference type="AlphaFoldDB" id="A0A0G0JIU4"/>
<evidence type="ECO:0000256" key="5">
    <source>
        <dbReference type="ARBA" id="ARBA00022989"/>
    </source>
</evidence>
<evidence type="ECO:0000256" key="1">
    <source>
        <dbReference type="ARBA" id="ARBA00004167"/>
    </source>
</evidence>
<evidence type="ECO:0000256" key="3">
    <source>
        <dbReference type="ARBA" id="ARBA00022692"/>
    </source>
</evidence>
<comment type="caution">
    <text evidence="8">The sequence shown here is derived from an EMBL/GenBank/DDBJ whole genome shotgun (WGS) entry which is preliminary data.</text>
</comment>
<reference evidence="8 9" key="1">
    <citation type="journal article" date="2015" name="Nature">
        <title>rRNA introns, odd ribosomes, and small enigmatic genomes across a large radiation of phyla.</title>
        <authorList>
            <person name="Brown C.T."/>
            <person name="Hug L.A."/>
            <person name="Thomas B.C."/>
            <person name="Sharon I."/>
            <person name="Castelle C.J."/>
            <person name="Singh A."/>
            <person name="Wilkins M.J."/>
            <person name="Williams K.H."/>
            <person name="Banfield J.F."/>
        </authorList>
    </citation>
    <scope>NUCLEOTIDE SEQUENCE [LARGE SCALE GENOMIC DNA]</scope>
</reference>
<evidence type="ECO:0000256" key="2">
    <source>
        <dbReference type="ARBA" id="ARBA00022448"/>
    </source>
</evidence>
<protein>
    <submittedName>
        <fullName evidence="8">Sec-independent protein translocase protein TatA</fullName>
    </submittedName>
</protein>
<evidence type="ECO:0000256" key="6">
    <source>
        <dbReference type="ARBA" id="ARBA00023010"/>
    </source>
</evidence>
<dbReference type="EMBL" id="LBUT01000033">
    <property type="protein sequence ID" value="KKQ67623.1"/>
    <property type="molecule type" value="Genomic_DNA"/>
</dbReference>
<keyword evidence="5" id="KW-1133">Transmembrane helix</keyword>
<evidence type="ECO:0000313" key="9">
    <source>
        <dbReference type="Proteomes" id="UP000034406"/>
    </source>
</evidence>
<evidence type="ECO:0000313" key="8">
    <source>
        <dbReference type="EMBL" id="KKQ67623.1"/>
    </source>
</evidence>